<dbReference type="RefSeq" id="WP_058310654.1">
    <property type="nucleotide sequence ID" value="NZ_CYTW01000001.1"/>
</dbReference>
<dbReference type="EMBL" id="CYTW01000001">
    <property type="protein sequence ID" value="CUJ92894.1"/>
    <property type="molecule type" value="Genomic_DNA"/>
</dbReference>
<evidence type="ECO:0000256" key="1">
    <source>
        <dbReference type="SAM" id="SignalP"/>
    </source>
</evidence>
<evidence type="ECO:0000313" key="3">
    <source>
        <dbReference type="Proteomes" id="UP000051870"/>
    </source>
</evidence>
<feature type="chain" id="PRO_5006015984" evidence="1">
    <location>
        <begin position="19"/>
        <end position="118"/>
    </location>
</feature>
<sequence>MLKRIGAICALAASAAQAEPPLACEGHDPEWFLTLAGPVAQFRFHKRKTDFDIPHSTVAQGRDWPRAYTLISSFDTAIVVTNETACSLGGTNWPISVQVLTQRDTTPILLTGCCTVAE</sequence>
<accession>A0A0N7M8Z7</accession>
<evidence type="ECO:0000313" key="2">
    <source>
        <dbReference type="EMBL" id="CUJ92894.1"/>
    </source>
</evidence>
<dbReference type="GeneID" id="83880587"/>
<feature type="signal peptide" evidence="1">
    <location>
        <begin position="1"/>
        <end position="18"/>
    </location>
</feature>
<reference evidence="3" key="1">
    <citation type="submission" date="2015-09" db="EMBL/GenBank/DDBJ databases">
        <authorList>
            <person name="Rodrigo-Torres Lidia"/>
            <person name="Arahal R.David."/>
        </authorList>
    </citation>
    <scope>NUCLEOTIDE SEQUENCE [LARGE SCALE GENOMIC DNA]</scope>
    <source>
        <strain evidence="3">CECT 7735</strain>
    </source>
</reference>
<dbReference type="AlphaFoldDB" id="A0A0N7M8Z7"/>
<protein>
    <submittedName>
        <fullName evidence="2">Uncharacterized protein</fullName>
    </submittedName>
</protein>
<dbReference type="Proteomes" id="UP000051870">
    <property type="component" value="Unassembled WGS sequence"/>
</dbReference>
<gene>
    <name evidence="2" type="ORF">PH7735_01535</name>
</gene>
<keyword evidence="3" id="KW-1185">Reference proteome</keyword>
<keyword evidence="1" id="KW-0732">Signal</keyword>
<dbReference type="STRING" id="1715693.PH7735_01535"/>
<name>A0A0N7M8Z7_9RHOB</name>
<organism evidence="2 3">
    <name type="scientific">Shimia thalassica</name>
    <dbReference type="NCBI Taxonomy" id="1715693"/>
    <lineage>
        <taxon>Bacteria</taxon>
        <taxon>Pseudomonadati</taxon>
        <taxon>Pseudomonadota</taxon>
        <taxon>Alphaproteobacteria</taxon>
        <taxon>Rhodobacterales</taxon>
        <taxon>Roseobacteraceae</taxon>
    </lineage>
</organism>
<proteinExistence type="predicted"/>